<dbReference type="SUPFAM" id="SSF53300">
    <property type="entry name" value="vWA-like"/>
    <property type="match status" value="1"/>
</dbReference>
<gene>
    <name evidence="3" type="ORF">ACFPQA_09040</name>
</gene>
<protein>
    <submittedName>
        <fullName evidence="3">PEP-CTERM sorting domain-containing protein</fullName>
    </submittedName>
</protein>
<reference evidence="4" key="1">
    <citation type="journal article" date="2019" name="Int. J. Syst. Evol. Microbiol.">
        <title>The Global Catalogue of Microorganisms (GCM) 10K type strain sequencing project: providing services to taxonomists for standard genome sequencing and annotation.</title>
        <authorList>
            <consortium name="The Broad Institute Genomics Platform"/>
            <consortium name="The Broad Institute Genome Sequencing Center for Infectious Disease"/>
            <person name="Wu L."/>
            <person name="Ma J."/>
        </authorList>
    </citation>
    <scope>NUCLEOTIDE SEQUENCE [LARGE SCALE GENOMIC DNA]</scope>
    <source>
        <strain evidence="4">CGMCC 4.1799</strain>
    </source>
</reference>
<evidence type="ECO:0000313" key="3">
    <source>
        <dbReference type="EMBL" id="MFC5545195.1"/>
    </source>
</evidence>
<proteinExistence type="predicted"/>
<dbReference type="Proteomes" id="UP001596055">
    <property type="component" value="Unassembled WGS sequence"/>
</dbReference>
<evidence type="ECO:0000256" key="1">
    <source>
        <dbReference type="SAM" id="SignalP"/>
    </source>
</evidence>
<dbReference type="InterPro" id="IPR013424">
    <property type="entry name" value="Ice-binding_C"/>
</dbReference>
<dbReference type="Pfam" id="PF07589">
    <property type="entry name" value="PEP-CTERM"/>
    <property type="match status" value="1"/>
</dbReference>
<accession>A0ABW0RNJ4</accession>
<dbReference type="RefSeq" id="WP_248155754.1">
    <property type="nucleotide sequence ID" value="NZ_JAKZAJ010000002.1"/>
</dbReference>
<feature type="signal peptide" evidence="1">
    <location>
        <begin position="1"/>
        <end position="24"/>
    </location>
</feature>
<comment type="caution">
    <text evidence="3">The sequence shown here is derived from an EMBL/GenBank/DDBJ whole genome shotgun (WGS) entry which is preliminary data.</text>
</comment>
<dbReference type="Gene3D" id="3.40.50.410">
    <property type="entry name" value="von Willebrand factor, type A domain"/>
    <property type="match status" value="1"/>
</dbReference>
<dbReference type="InterPro" id="IPR036465">
    <property type="entry name" value="vWFA_dom_sf"/>
</dbReference>
<keyword evidence="4" id="KW-1185">Reference proteome</keyword>
<evidence type="ECO:0000259" key="2">
    <source>
        <dbReference type="Pfam" id="PF07589"/>
    </source>
</evidence>
<sequence length="306" mass="31845">MNKRWMTSATGLAAAALMSSPALAVPTTADVVFLVDESGSMAGEHDWLGDMISGLESGLISQGVGVSEANRYSLIGFGGATSGSHFDPHAHDMDTDADEVQNWGSAVQFGDATKHLVTNGGTEDGWNALDWAMGMVNSDRREGAAVNFILVTDEDRDNENNSLTKSGLLSGLQRLNALLNVVVNNRFKCDGQSGAIGVASNGNGFRADGSGGYTVCEGAGTVGASGDGNTTSDYVDLAMQSGGAGWDLEILRAGDTNQYADSFTKAFVDIKVQEITEQPPVSVPEPGTLALLGLGLTGLAFRRKKS</sequence>
<feature type="chain" id="PRO_5046950356" evidence="1">
    <location>
        <begin position="25"/>
        <end position="306"/>
    </location>
</feature>
<dbReference type="NCBIfam" id="TIGR02595">
    <property type="entry name" value="PEP_CTERM"/>
    <property type="match status" value="1"/>
</dbReference>
<keyword evidence="1" id="KW-0732">Signal</keyword>
<organism evidence="3 4">
    <name type="scientific">Marinobacter koreensis</name>
    <dbReference type="NCBI Taxonomy" id="335974"/>
    <lineage>
        <taxon>Bacteria</taxon>
        <taxon>Pseudomonadati</taxon>
        <taxon>Pseudomonadota</taxon>
        <taxon>Gammaproteobacteria</taxon>
        <taxon>Pseudomonadales</taxon>
        <taxon>Marinobacteraceae</taxon>
        <taxon>Marinobacter</taxon>
    </lineage>
</organism>
<feature type="domain" description="Ice-binding protein C-terminal" evidence="2">
    <location>
        <begin position="282"/>
        <end position="304"/>
    </location>
</feature>
<dbReference type="EMBL" id="JBHSNL010000001">
    <property type="protein sequence ID" value="MFC5545195.1"/>
    <property type="molecule type" value="Genomic_DNA"/>
</dbReference>
<name>A0ABW0RNJ4_9GAMM</name>
<evidence type="ECO:0000313" key="4">
    <source>
        <dbReference type="Proteomes" id="UP001596055"/>
    </source>
</evidence>